<gene>
    <name evidence="2" type="primary">traN</name>
    <name evidence="2" type="ORF">CIC26_22950</name>
</gene>
<dbReference type="NCBIfam" id="TIGR02750">
    <property type="entry name" value="TraN_Ftype"/>
    <property type="match status" value="1"/>
</dbReference>
<accession>A0A2A6D595</accession>
<evidence type="ECO:0000256" key="1">
    <source>
        <dbReference type="SAM" id="SignalP"/>
    </source>
</evidence>
<dbReference type="EMBL" id="NPLM01000013">
    <property type="protein sequence ID" value="PDN80951.1"/>
    <property type="molecule type" value="Genomic_DNA"/>
</dbReference>
<dbReference type="InterPro" id="IPR014121">
    <property type="entry name" value="TraN_Ftype"/>
</dbReference>
<protein>
    <submittedName>
        <fullName evidence="2">Type-F conjugative transfer system mating-pair stabilization protein TraN</fullName>
    </submittedName>
</protein>
<reference evidence="2" key="1">
    <citation type="submission" date="2017-08" db="EMBL/GenBank/DDBJ databases">
        <title>Whole genome sequencing of Salmonella enterica.</title>
        <authorList>
            <person name="Bell R."/>
            <person name="Levy K."/>
        </authorList>
    </citation>
    <scope>NUCLEOTIDE SEQUENCE [LARGE SCALE GENOMIC DNA]</scope>
    <source>
        <strain evidence="2">CFSAN060805</strain>
    </source>
</reference>
<feature type="chain" id="PRO_5013264031" evidence="1">
    <location>
        <begin position="23"/>
        <end position="609"/>
    </location>
</feature>
<dbReference type="Proteomes" id="UP000873581">
    <property type="component" value="Unassembled WGS sequence"/>
</dbReference>
<evidence type="ECO:0000313" key="2">
    <source>
        <dbReference type="EMBL" id="PDN80951.1"/>
    </source>
</evidence>
<name>A0A2A6D595_SALER</name>
<dbReference type="AlphaFoldDB" id="A0A2A6D595"/>
<keyword evidence="1" id="KW-0732">Signal</keyword>
<feature type="signal peptide" evidence="1">
    <location>
        <begin position="1"/>
        <end position="22"/>
    </location>
</feature>
<proteinExistence type="predicted"/>
<sequence>MKRYFPLLIAAASFCLVTPLVANDQFNQGMQQGSASKGQGASAIQGFKPAEVIPGYTGSPPESGYYGGVTSSGVDMTSPGSTALNTSEAGKTITESILNTPPDNKPSLDAPFISEGLAMKDKAETITGGGFSGCVDQPASFTEITTHQCLRDTKIEQYCTRTATLGYEGSTEYDIRVVEYELYDLPAWEENGDIVVAVTPQISGEITEATYSWSNGSGNKPRFYMTISFLGNNVQWHQKGTYNNVSFKPVPSSLTAGVPFTSRHPRKVRDGSGTLTHRRHVPFKLRFVLRVKRDSYKPVVTWSENCPFSKTEGAMTGSQCVEPGETRTIVVGGQTLSAYQACWKWQDTYLTQTETEGTCGEYMKDSACTVTRSQCADMVDGFCVSQQVTYSCERKKAGNGQICGGEFFCKDGSCAQAQTGTSNMFGQAVSALAAVAAAGEDVAALNGVDVRAFTGEAQHCKKMAVGFNNCCKDSGWGQDVDLSSCSSEEKALGKAKDKKLTVYVGEYCSKKVLGVCLEKKRGYCVFDSKLARIVQEQGRRDQLGVGFGGGKSPDCRGITVDELQRLDFGVMNFSDFYDDLSAGSEIPEDQALLKKAQDIIAEKMKDAAP</sequence>
<organism evidence="2">
    <name type="scientific">Salmonella enterica</name>
    <name type="common">Salmonella choleraesuis</name>
    <dbReference type="NCBI Taxonomy" id="28901"/>
    <lineage>
        <taxon>Bacteria</taxon>
        <taxon>Pseudomonadati</taxon>
        <taxon>Pseudomonadota</taxon>
        <taxon>Gammaproteobacteria</taxon>
        <taxon>Enterobacterales</taxon>
        <taxon>Enterobacteriaceae</taxon>
        <taxon>Salmonella</taxon>
    </lineage>
</organism>
<comment type="caution">
    <text evidence="2">The sequence shown here is derived from an EMBL/GenBank/DDBJ whole genome shotgun (WGS) entry which is preliminary data.</text>
</comment>
<dbReference type="Pfam" id="PF06986">
    <property type="entry name" value="F_T4SS_TraN"/>
    <property type="match status" value="1"/>
</dbReference>
<dbReference type="RefSeq" id="WP_097377571.1">
    <property type="nucleotide sequence ID" value="NZ_NPLM01000013.1"/>
</dbReference>